<keyword evidence="2" id="KW-0732">Signal</keyword>
<evidence type="ECO:0000313" key="3">
    <source>
        <dbReference type="EMBL" id="MBI9113704.1"/>
    </source>
</evidence>
<keyword evidence="4" id="KW-1185">Reference proteome</keyword>
<feature type="chain" id="PRO_5039085166" description="Copper amine oxidase" evidence="2">
    <location>
        <begin position="26"/>
        <end position="436"/>
    </location>
</feature>
<dbReference type="EMBL" id="JAEINH010000001">
    <property type="protein sequence ID" value="MBI9113704.1"/>
    <property type="molecule type" value="Genomic_DNA"/>
</dbReference>
<organism evidence="3 4">
    <name type="scientific">Sanguibacter suaedae</name>
    <dbReference type="NCBI Taxonomy" id="2795737"/>
    <lineage>
        <taxon>Bacteria</taxon>
        <taxon>Bacillati</taxon>
        <taxon>Actinomycetota</taxon>
        <taxon>Actinomycetes</taxon>
        <taxon>Micrococcales</taxon>
        <taxon>Sanguibacteraceae</taxon>
        <taxon>Sanguibacter</taxon>
    </lineage>
</organism>
<feature type="signal peptide" evidence="2">
    <location>
        <begin position="1"/>
        <end position="25"/>
    </location>
</feature>
<dbReference type="PROSITE" id="PS51257">
    <property type="entry name" value="PROKAR_LIPOPROTEIN"/>
    <property type="match status" value="1"/>
</dbReference>
<dbReference type="RefSeq" id="WP_198732258.1">
    <property type="nucleotide sequence ID" value="NZ_JAEINH010000001.1"/>
</dbReference>
<gene>
    <name evidence="3" type="ORF">JAV76_01595</name>
</gene>
<evidence type="ECO:0000313" key="4">
    <source>
        <dbReference type="Proteomes" id="UP000602087"/>
    </source>
</evidence>
<comment type="caution">
    <text evidence="3">The sequence shown here is derived from an EMBL/GenBank/DDBJ whole genome shotgun (WGS) entry which is preliminary data.</text>
</comment>
<name>A0A934I178_9MICO</name>
<protein>
    <recommendedName>
        <fullName evidence="5">Copper amine oxidase</fullName>
    </recommendedName>
</protein>
<evidence type="ECO:0000256" key="2">
    <source>
        <dbReference type="SAM" id="SignalP"/>
    </source>
</evidence>
<accession>A0A934I178</accession>
<evidence type="ECO:0008006" key="5">
    <source>
        <dbReference type="Google" id="ProtNLM"/>
    </source>
</evidence>
<dbReference type="Proteomes" id="UP000602087">
    <property type="component" value="Unassembled WGS sequence"/>
</dbReference>
<dbReference type="AlphaFoldDB" id="A0A934I178"/>
<feature type="region of interest" description="Disordered" evidence="1">
    <location>
        <begin position="30"/>
        <end position="51"/>
    </location>
</feature>
<reference evidence="3" key="1">
    <citation type="submission" date="2020-12" db="EMBL/GenBank/DDBJ databases">
        <title>Sanguibacter suaedae sp. nov., isolated from Suaeda aralocaspica.</title>
        <authorList>
            <person name="Ma Q."/>
        </authorList>
    </citation>
    <scope>NUCLEOTIDE SEQUENCE</scope>
    <source>
        <strain evidence="3">YZGR15</strain>
    </source>
</reference>
<sequence length="436" mass="44293">MKTSLPIIRPTAAFAAAIALTFGLAACGTDSNDASTTTETTQSTTDGMDEMEDMDMSSMAPVSTGDPFADARTAAQHMPETAATLAGGFATALDLPGDPASPAADLRSGLTSLLQEHVYLAGMAVATAYTTGADSAEFEAAAATLDENTVALSEAVGELSTPEQEEAFLALWREHVGYFVDYAVAEKGGDTAAKDAALANLSGYTTDAGAFFEEVSGGELPAADIAMNLEMHISTLTAAIDGFAAGSTDAYALLQEAAAHVGEGAAVIATGLDAAADLEGDPNDEASTLRATLTAGLQEHVYLAGIAVFTAYTTEGGTDSEAFAAAADVLDANSVALSEGIGSLAGEENGTAFLELWREHIGFFVEYANAVATGDEAATEQALMDLDSYRGVAGDFFEGISDGELPADAIADGLAMHVQTLGGAIDSLNTALVQNG</sequence>
<feature type="compositionally biased region" description="Low complexity" evidence="1">
    <location>
        <begin position="30"/>
        <end position="46"/>
    </location>
</feature>
<evidence type="ECO:0000256" key="1">
    <source>
        <dbReference type="SAM" id="MobiDB-lite"/>
    </source>
</evidence>
<proteinExistence type="predicted"/>